<protein>
    <submittedName>
        <fullName evidence="2">Uncharacterized protein</fullName>
    </submittedName>
</protein>
<sequence>MHDRTTTDPHARWVDVYEQGGHAYLVVRDRNGVAEMLCIASGNEARVRSAVSRGDVSVLDSLREQCRHHGGGRPATRTGPLCCTPPPGLRSPS</sequence>
<feature type="compositionally biased region" description="Pro residues" evidence="1">
    <location>
        <begin position="83"/>
        <end position="93"/>
    </location>
</feature>
<evidence type="ECO:0000256" key="1">
    <source>
        <dbReference type="SAM" id="MobiDB-lite"/>
    </source>
</evidence>
<comment type="caution">
    <text evidence="2">The sequence shown here is derived from an EMBL/GenBank/DDBJ whole genome shotgun (WGS) entry which is preliminary data.</text>
</comment>
<gene>
    <name evidence="2" type="ORF">CLV35_1964</name>
</gene>
<name>A0A420XQI8_9ACTN</name>
<accession>A0A420XQI8</accession>
<evidence type="ECO:0000313" key="3">
    <source>
        <dbReference type="Proteomes" id="UP000281955"/>
    </source>
</evidence>
<dbReference type="AlphaFoldDB" id="A0A420XQI8"/>
<dbReference type="Proteomes" id="UP000281955">
    <property type="component" value="Unassembled WGS sequence"/>
</dbReference>
<dbReference type="EMBL" id="RBWV01000011">
    <property type="protein sequence ID" value="RKS75494.1"/>
    <property type="molecule type" value="Genomic_DNA"/>
</dbReference>
<feature type="region of interest" description="Disordered" evidence="1">
    <location>
        <begin position="67"/>
        <end position="93"/>
    </location>
</feature>
<dbReference type="RefSeq" id="WP_121193258.1">
    <property type="nucleotide sequence ID" value="NZ_RBWV01000011.1"/>
</dbReference>
<dbReference type="InParanoid" id="A0A420XQI8"/>
<keyword evidence="3" id="KW-1185">Reference proteome</keyword>
<organism evidence="2 3">
    <name type="scientific">Motilibacter peucedani</name>
    <dbReference type="NCBI Taxonomy" id="598650"/>
    <lineage>
        <taxon>Bacteria</taxon>
        <taxon>Bacillati</taxon>
        <taxon>Actinomycetota</taxon>
        <taxon>Actinomycetes</taxon>
        <taxon>Motilibacterales</taxon>
        <taxon>Motilibacteraceae</taxon>
        <taxon>Motilibacter</taxon>
    </lineage>
</organism>
<evidence type="ECO:0000313" key="2">
    <source>
        <dbReference type="EMBL" id="RKS75494.1"/>
    </source>
</evidence>
<reference evidence="2 3" key="1">
    <citation type="submission" date="2018-10" db="EMBL/GenBank/DDBJ databases">
        <title>Genomic Encyclopedia of Archaeal and Bacterial Type Strains, Phase II (KMG-II): from individual species to whole genera.</title>
        <authorList>
            <person name="Goeker M."/>
        </authorList>
    </citation>
    <scope>NUCLEOTIDE SEQUENCE [LARGE SCALE GENOMIC DNA]</scope>
    <source>
        <strain evidence="2 3">RP-AC37</strain>
    </source>
</reference>
<proteinExistence type="predicted"/>